<reference evidence="2" key="1">
    <citation type="submission" date="2020-10" db="EMBL/GenBank/DDBJ databases">
        <title>Sequencing the genomes of 1000 actinobacteria strains.</title>
        <authorList>
            <person name="Klenk H.-P."/>
        </authorList>
    </citation>
    <scope>NUCLEOTIDE SEQUENCE</scope>
    <source>
        <strain evidence="2">DSM 45354</strain>
    </source>
</reference>
<dbReference type="AlphaFoldDB" id="A0A927N419"/>
<dbReference type="InterPro" id="IPR036249">
    <property type="entry name" value="Thioredoxin-like_sf"/>
</dbReference>
<accession>A0A927N419</accession>
<organism evidence="2 3">
    <name type="scientific">Actinopolymorpha pittospori</name>
    <dbReference type="NCBI Taxonomy" id="648752"/>
    <lineage>
        <taxon>Bacteria</taxon>
        <taxon>Bacillati</taxon>
        <taxon>Actinomycetota</taxon>
        <taxon>Actinomycetes</taxon>
        <taxon>Propionibacteriales</taxon>
        <taxon>Actinopolymorphaceae</taxon>
        <taxon>Actinopolymorpha</taxon>
    </lineage>
</organism>
<keyword evidence="2" id="KW-0560">Oxidoreductase</keyword>
<keyword evidence="3" id="KW-1185">Reference proteome</keyword>
<protein>
    <submittedName>
        <fullName evidence="2">Arsenate reductase</fullName>
        <ecNumber evidence="2">1.20.4.1</ecNumber>
    </submittedName>
</protein>
<evidence type="ECO:0000256" key="1">
    <source>
        <dbReference type="PROSITE-ProRule" id="PRU01282"/>
    </source>
</evidence>
<sequence length="118" mass="12715">MAAVTVFHNPRCSTSKAALDAADAAGVEVEVVRYLTTPLDEAALRNLLSKLEDPATDLVRRDAAFARLGLTNADVATADQVVAVLVEHPELMQRPVLVKGKRAIIGRPKDRVPVFLTD</sequence>
<dbReference type="InterPro" id="IPR006660">
    <property type="entry name" value="Arsenate_reductase-like"/>
</dbReference>
<name>A0A927N419_9ACTN</name>
<dbReference type="Pfam" id="PF03960">
    <property type="entry name" value="ArsC"/>
    <property type="match status" value="1"/>
</dbReference>
<dbReference type="PANTHER" id="PTHR30041">
    <property type="entry name" value="ARSENATE REDUCTASE"/>
    <property type="match status" value="1"/>
</dbReference>
<dbReference type="SUPFAM" id="SSF52833">
    <property type="entry name" value="Thioredoxin-like"/>
    <property type="match status" value="1"/>
</dbReference>
<comment type="similarity">
    <text evidence="1">Belongs to the ArsC family.</text>
</comment>
<evidence type="ECO:0000313" key="3">
    <source>
        <dbReference type="Proteomes" id="UP000638648"/>
    </source>
</evidence>
<dbReference type="GO" id="GO:0008794">
    <property type="term" value="F:arsenate reductase (glutaredoxin) activity"/>
    <property type="evidence" value="ECO:0007669"/>
    <property type="project" value="UniProtKB-EC"/>
</dbReference>
<gene>
    <name evidence="2" type="ORF">HEB94_005410</name>
</gene>
<proteinExistence type="inferred from homology"/>
<dbReference type="EMBL" id="JADBEM010000001">
    <property type="protein sequence ID" value="MBE1608562.1"/>
    <property type="molecule type" value="Genomic_DNA"/>
</dbReference>
<dbReference type="Proteomes" id="UP000638648">
    <property type="component" value="Unassembled WGS sequence"/>
</dbReference>
<comment type="caution">
    <text evidence="2">The sequence shown here is derived from an EMBL/GenBank/DDBJ whole genome shotgun (WGS) entry which is preliminary data.</text>
</comment>
<dbReference type="Gene3D" id="3.40.30.10">
    <property type="entry name" value="Glutaredoxin"/>
    <property type="match status" value="1"/>
</dbReference>
<dbReference type="PROSITE" id="PS51353">
    <property type="entry name" value="ARSC"/>
    <property type="match status" value="1"/>
</dbReference>
<dbReference type="RefSeq" id="WP_192752322.1">
    <property type="nucleotide sequence ID" value="NZ_BAABJL010000022.1"/>
</dbReference>
<dbReference type="EC" id="1.20.4.1" evidence="2"/>
<dbReference type="PANTHER" id="PTHR30041:SF4">
    <property type="entry name" value="ARSENATE REDUCTASE"/>
    <property type="match status" value="1"/>
</dbReference>
<evidence type="ECO:0000313" key="2">
    <source>
        <dbReference type="EMBL" id="MBE1608562.1"/>
    </source>
</evidence>